<dbReference type="EC" id="5.4.4.2" evidence="3"/>
<evidence type="ECO:0000256" key="5">
    <source>
        <dbReference type="ARBA" id="ARBA00041564"/>
    </source>
</evidence>
<comment type="catalytic activity">
    <reaction evidence="1">
        <text>chorismate = isochorismate</text>
        <dbReference type="Rhea" id="RHEA:18985"/>
        <dbReference type="ChEBI" id="CHEBI:29748"/>
        <dbReference type="ChEBI" id="CHEBI:29780"/>
        <dbReference type="EC" id="5.4.4.2"/>
    </reaction>
</comment>
<dbReference type="GO" id="GO:0008909">
    <property type="term" value="F:isochorismate synthase activity"/>
    <property type="evidence" value="ECO:0007669"/>
    <property type="project" value="UniProtKB-EC"/>
</dbReference>
<dbReference type="SUPFAM" id="SSF56322">
    <property type="entry name" value="ADC synthase"/>
    <property type="match status" value="1"/>
</dbReference>
<evidence type="ECO:0000313" key="7">
    <source>
        <dbReference type="EMBL" id="MBB3841573.1"/>
    </source>
</evidence>
<dbReference type="InterPro" id="IPR015890">
    <property type="entry name" value="Chorismate_C"/>
</dbReference>
<accession>A0A7W6ETC3</accession>
<dbReference type="Proteomes" id="UP000541352">
    <property type="component" value="Unassembled WGS sequence"/>
</dbReference>
<dbReference type="EMBL" id="JACIBY010000018">
    <property type="protein sequence ID" value="MBB3841573.1"/>
    <property type="molecule type" value="Genomic_DNA"/>
</dbReference>
<dbReference type="AlphaFoldDB" id="A0A7W6ETC3"/>
<evidence type="ECO:0000259" key="6">
    <source>
        <dbReference type="Pfam" id="PF00425"/>
    </source>
</evidence>
<evidence type="ECO:0000256" key="4">
    <source>
        <dbReference type="ARBA" id="ARBA00023235"/>
    </source>
</evidence>
<dbReference type="InterPro" id="IPR004561">
    <property type="entry name" value="IsoChor_synthase"/>
</dbReference>
<gene>
    <name evidence="7" type="ORF">FHS57_005601</name>
</gene>
<evidence type="ECO:0000256" key="1">
    <source>
        <dbReference type="ARBA" id="ARBA00000799"/>
    </source>
</evidence>
<proteinExistence type="inferred from homology"/>
<evidence type="ECO:0000256" key="2">
    <source>
        <dbReference type="ARBA" id="ARBA00005297"/>
    </source>
</evidence>
<evidence type="ECO:0000313" key="8">
    <source>
        <dbReference type="Proteomes" id="UP000541352"/>
    </source>
</evidence>
<keyword evidence="8" id="KW-1185">Reference proteome</keyword>
<protein>
    <recommendedName>
        <fullName evidence="3">isochorismate synthase</fullName>
        <ecNumber evidence="3">5.4.4.2</ecNumber>
    </recommendedName>
    <alternativeName>
        <fullName evidence="5">Isochorismate mutase</fullName>
    </alternativeName>
</protein>
<dbReference type="RefSeq" id="WP_229601471.1">
    <property type="nucleotide sequence ID" value="NZ_JACIBY010000018.1"/>
</dbReference>
<comment type="similarity">
    <text evidence="2">Belongs to the isochorismate synthase family.</text>
</comment>
<keyword evidence="4 7" id="KW-0413">Isomerase</keyword>
<sequence>MMSDKLKTTGASSLFDHSLHPLSAWQSTRELGFAAALWRLPHQKDKHLIVNFGSELPRTRMMLDELPAGFAMSPFLNIEGDNSLFIEADLYFRFDENGEATLEQESAYLSAPNREKWYNHYRNRPANASSLVIASDSPRQPELPNFAYLEAVQKAIKAIEAGAFKKVVFSRVKQVELATDFTFSEVFERLCEKYPTAFVSMVYLPQLDQVWLGATPETLVSVDKEGIFRTVSLAGTQSAFDASGAPISVKKAAWTQKEIEEQALVGRYIISCFKKIRVREYLEEGPKTVVAGNLMHLRSDYLVDTKTINFPELGTVMLELLHPTSAVCGMPKMEALAFIQQHEGYNREFYSGYLGPVNVGNETHLFVNLRCMKIQNNVATLYAGGGITEDSEPEKEWQETEMKCQTMLSVLG</sequence>
<dbReference type="Gene3D" id="3.60.120.10">
    <property type="entry name" value="Anthranilate synthase"/>
    <property type="match status" value="1"/>
</dbReference>
<name>A0A7W6ETC3_9BACT</name>
<feature type="domain" description="Chorismate-utilising enzyme C-terminal" evidence="6">
    <location>
        <begin position="147"/>
        <end position="403"/>
    </location>
</feature>
<comment type="caution">
    <text evidence="7">The sequence shown here is derived from an EMBL/GenBank/DDBJ whole genome shotgun (WGS) entry which is preliminary data.</text>
</comment>
<dbReference type="PANTHER" id="PTHR42839">
    <property type="entry name" value="ISOCHORISMATE SYNTHASE ENTC"/>
    <property type="match status" value="1"/>
</dbReference>
<organism evidence="7 8">
    <name type="scientific">Runella defluvii</name>
    <dbReference type="NCBI Taxonomy" id="370973"/>
    <lineage>
        <taxon>Bacteria</taxon>
        <taxon>Pseudomonadati</taxon>
        <taxon>Bacteroidota</taxon>
        <taxon>Cytophagia</taxon>
        <taxon>Cytophagales</taxon>
        <taxon>Spirosomataceae</taxon>
        <taxon>Runella</taxon>
    </lineage>
</organism>
<dbReference type="NCBIfam" id="TIGR00543">
    <property type="entry name" value="isochor_syn"/>
    <property type="match status" value="1"/>
</dbReference>
<dbReference type="Pfam" id="PF00425">
    <property type="entry name" value="Chorismate_bind"/>
    <property type="match status" value="1"/>
</dbReference>
<dbReference type="InterPro" id="IPR005801">
    <property type="entry name" value="ADC_synthase"/>
</dbReference>
<reference evidence="7 8" key="1">
    <citation type="submission" date="2020-08" db="EMBL/GenBank/DDBJ databases">
        <title>Genomic Encyclopedia of Type Strains, Phase IV (KMG-IV): sequencing the most valuable type-strain genomes for metagenomic binning, comparative biology and taxonomic classification.</title>
        <authorList>
            <person name="Goeker M."/>
        </authorList>
    </citation>
    <scope>NUCLEOTIDE SEQUENCE [LARGE SCALE GENOMIC DNA]</scope>
    <source>
        <strain evidence="7 8">DSM 17976</strain>
    </source>
</reference>
<dbReference type="PANTHER" id="PTHR42839:SF2">
    <property type="entry name" value="ISOCHORISMATE SYNTHASE ENTC"/>
    <property type="match status" value="1"/>
</dbReference>
<evidence type="ECO:0000256" key="3">
    <source>
        <dbReference type="ARBA" id="ARBA00012824"/>
    </source>
</evidence>